<evidence type="ECO:0000313" key="1">
    <source>
        <dbReference type="EMBL" id="KAF0460891.1"/>
    </source>
</evidence>
<dbReference type="EMBL" id="WTPW01001039">
    <property type="protein sequence ID" value="KAF0460891.1"/>
    <property type="molecule type" value="Genomic_DNA"/>
</dbReference>
<keyword evidence="2" id="KW-1185">Reference proteome</keyword>
<name>A0A8H3XHC9_GIGMA</name>
<gene>
    <name evidence="1" type="ORF">F8M41_000531</name>
</gene>
<comment type="caution">
    <text evidence="1">The sequence shown here is derived from an EMBL/GenBank/DDBJ whole genome shotgun (WGS) entry which is preliminary data.</text>
</comment>
<dbReference type="Proteomes" id="UP000439903">
    <property type="component" value="Unassembled WGS sequence"/>
</dbReference>
<sequence length="122" mass="14124">MAIRSAHITDFFDTYNNSDQEIKSSRESSLNNECSQILESEENDLDDEQCQDAKINEFQNDENIKTTIESIGNLIKNEKPQKVKLIWYQSVVGYLHLLQSRKKKKESSKTIALIYEKGSYQA</sequence>
<organism evidence="1 2">
    <name type="scientific">Gigaspora margarita</name>
    <dbReference type="NCBI Taxonomy" id="4874"/>
    <lineage>
        <taxon>Eukaryota</taxon>
        <taxon>Fungi</taxon>
        <taxon>Fungi incertae sedis</taxon>
        <taxon>Mucoromycota</taxon>
        <taxon>Glomeromycotina</taxon>
        <taxon>Glomeromycetes</taxon>
        <taxon>Diversisporales</taxon>
        <taxon>Gigasporaceae</taxon>
        <taxon>Gigaspora</taxon>
    </lineage>
</organism>
<accession>A0A8H3XHC9</accession>
<reference evidence="1 2" key="1">
    <citation type="journal article" date="2019" name="Environ. Microbiol.">
        <title>At the nexus of three kingdoms: the genome of the mycorrhizal fungus Gigaspora margarita provides insights into plant, endobacterial and fungal interactions.</title>
        <authorList>
            <person name="Venice F."/>
            <person name="Ghignone S."/>
            <person name="Salvioli di Fossalunga A."/>
            <person name="Amselem J."/>
            <person name="Novero M."/>
            <person name="Xianan X."/>
            <person name="Sedzielewska Toro K."/>
            <person name="Morin E."/>
            <person name="Lipzen A."/>
            <person name="Grigoriev I.V."/>
            <person name="Henrissat B."/>
            <person name="Martin F.M."/>
            <person name="Bonfante P."/>
        </authorList>
    </citation>
    <scope>NUCLEOTIDE SEQUENCE [LARGE SCALE GENOMIC DNA]</scope>
    <source>
        <strain evidence="1 2">BEG34</strain>
    </source>
</reference>
<protein>
    <submittedName>
        <fullName evidence="1">Uncharacterized protein</fullName>
    </submittedName>
</protein>
<proteinExistence type="predicted"/>
<dbReference type="AlphaFoldDB" id="A0A8H3XHC9"/>
<evidence type="ECO:0000313" key="2">
    <source>
        <dbReference type="Proteomes" id="UP000439903"/>
    </source>
</evidence>